<dbReference type="PROSITE" id="PS50112">
    <property type="entry name" value="PAS"/>
    <property type="match status" value="1"/>
</dbReference>
<dbReference type="Proteomes" id="UP000622687">
    <property type="component" value="Unassembled WGS sequence"/>
</dbReference>
<dbReference type="InterPro" id="IPR003594">
    <property type="entry name" value="HATPase_dom"/>
</dbReference>
<dbReference type="CDD" id="cd00082">
    <property type="entry name" value="HisKA"/>
    <property type="match status" value="1"/>
</dbReference>
<evidence type="ECO:0000313" key="12">
    <source>
        <dbReference type="EMBL" id="MBI6874687.1"/>
    </source>
</evidence>
<dbReference type="CDD" id="cd00130">
    <property type="entry name" value="PAS"/>
    <property type="match status" value="2"/>
</dbReference>
<feature type="domain" description="PAC" evidence="11">
    <location>
        <begin position="188"/>
        <end position="238"/>
    </location>
</feature>
<feature type="domain" description="Histidine kinase" evidence="9">
    <location>
        <begin position="256"/>
        <end position="481"/>
    </location>
</feature>
<evidence type="ECO:0000313" key="13">
    <source>
        <dbReference type="Proteomes" id="UP000622687"/>
    </source>
</evidence>
<comment type="caution">
    <text evidence="12">The sequence shown here is derived from an EMBL/GenBank/DDBJ whole genome shotgun (WGS) entry which is preliminary data.</text>
</comment>
<dbReference type="SUPFAM" id="SSF55785">
    <property type="entry name" value="PYP-like sensor domain (PAS domain)"/>
    <property type="match status" value="2"/>
</dbReference>
<dbReference type="SUPFAM" id="SSF47384">
    <property type="entry name" value="Homodimeric domain of signal transducing histidine kinase"/>
    <property type="match status" value="1"/>
</dbReference>
<feature type="non-terminal residue" evidence="12">
    <location>
        <position position="1"/>
    </location>
</feature>
<dbReference type="InterPro" id="IPR036097">
    <property type="entry name" value="HisK_dim/P_sf"/>
</dbReference>
<keyword evidence="13" id="KW-1185">Reference proteome</keyword>
<feature type="domain" description="PAS" evidence="10">
    <location>
        <begin position="1"/>
        <end position="28"/>
    </location>
</feature>
<protein>
    <recommendedName>
        <fullName evidence="2">histidine kinase</fullName>
        <ecNumber evidence="2">2.7.13.3</ecNumber>
    </recommendedName>
</protein>
<dbReference type="SUPFAM" id="SSF55874">
    <property type="entry name" value="ATPase domain of HSP90 chaperone/DNA topoisomerase II/histidine kinase"/>
    <property type="match status" value="1"/>
</dbReference>
<keyword evidence="6 12" id="KW-0418">Kinase</keyword>
<evidence type="ECO:0000259" key="9">
    <source>
        <dbReference type="PROSITE" id="PS50109"/>
    </source>
</evidence>
<evidence type="ECO:0000256" key="7">
    <source>
        <dbReference type="ARBA" id="ARBA00022840"/>
    </source>
</evidence>
<keyword evidence="3" id="KW-0597">Phosphoprotein</keyword>
<evidence type="ECO:0000259" key="10">
    <source>
        <dbReference type="PROSITE" id="PS50112"/>
    </source>
</evidence>
<dbReference type="SMART" id="SM00387">
    <property type="entry name" value="HATPase_c"/>
    <property type="match status" value="1"/>
</dbReference>
<evidence type="ECO:0000256" key="1">
    <source>
        <dbReference type="ARBA" id="ARBA00000085"/>
    </source>
</evidence>
<dbReference type="InterPro" id="IPR003661">
    <property type="entry name" value="HisK_dim/P_dom"/>
</dbReference>
<dbReference type="Gene3D" id="3.30.450.20">
    <property type="entry name" value="PAS domain"/>
    <property type="match status" value="2"/>
</dbReference>
<dbReference type="PANTHER" id="PTHR43547">
    <property type="entry name" value="TWO-COMPONENT HISTIDINE KINASE"/>
    <property type="match status" value="1"/>
</dbReference>
<name>A0A934I0U0_9CLOT</name>
<dbReference type="PROSITE" id="PS50113">
    <property type="entry name" value="PAC"/>
    <property type="match status" value="1"/>
</dbReference>
<sequence length="517" mass="58896">SDGTSGKFIEVNSVATKLLGYSKEELLNMTPDDVYAEGEFPAEYKKFFKDTLIHIEDYTKEHCYTFETSLLKKDSTTLSVEVNTHAFKLNDKFVKLCVIRDISDRLKAEKELRKITERNKKIIELSPLGVYTYNKGIISYVNEPGLRLFGAKHINEVVGKPILDFVDSSCKELASQRISRLEQGFEVVPKEMNMLRIDGTQIICDAYSTPLPDESNTQVLSYIKDITEQKNMIEENKKLLEQTIEYDRLKTEFFSNISHELRTPLNIILSSIQLLNSMYNNSKDNYNNFTCAFEKYIGIMKQNSYRLLKLINNIIDLTRLDSGFLHMHFANNNIIETVENITLSVADYVESKGINLIFDTDTEEKIIAYDDDKIERIMLNLLSNAIKYTKSGGTIEVNVKDINSDIIITVKDTGCGIPQDKLDVIFERFRQVDEVLTRRAEGSGIGLSLVKALVEAHEGTISAYSTCGVGSEFVISLPSKTVDNNEVYYKPLDIINNEDELDKKVERISVEFSDIYS</sequence>
<dbReference type="InterPro" id="IPR000014">
    <property type="entry name" value="PAS"/>
</dbReference>
<organism evidence="12 13">
    <name type="scientific">Clostridium aciditolerans</name>
    <dbReference type="NCBI Taxonomy" id="339861"/>
    <lineage>
        <taxon>Bacteria</taxon>
        <taxon>Bacillati</taxon>
        <taxon>Bacillota</taxon>
        <taxon>Clostridia</taxon>
        <taxon>Eubacteriales</taxon>
        <taxon>Clostridiaceae</taxon>
        <taxon>Clostridium</taxon>
    </lineage>
</organism>
<evidence type="ECO:0000256" key="5">
    <source>
        <dbReference type="ARBA" id="ARBA00022741"/>
    </source>
</evidence>
<dbReference type="Pfam" id="PF00512">
    <property type="entry name" value="HisKA"/>
    <property type="match status" value="1"/>
</dbReference>
<dbReference type="PANTHER" id="PTHR43547:SF2">
    <property type="entry name" value="HYBRID SIGNAL TRANSDUCTION HISTIDINE KINASE C"/>
    <property type="match status" value="1"/>
</dbReference>
<dbReference type="SMART" id="SM00086">
    <property type="entry name" value="PAC"/>
    <property type="match status" value="2"/>
</dbReference>
<keyword evidence="7" id="KW-0067">ATP-binding</keyword>
<keyword evidence="5" id="KW-0547">Nucleotide-binding</keyword>
<dbReference type="InterPro" id="IPR001610">
    <property type="entry name" value="PAC"/>
</dbReference>
<evidence type="ECO:0000256" key="8">
    <source>
        <dbReference type="ARBA" id="ARBA00023012"/>
    </source>
</evidence>
<evidence type="ECO:0000256" key="4">
    <source>
        <dbReference type="ARBA" id="ARBA00022679"/>
    </source>
</evidence>
<dbReference type="GO" id="GO:0000155">
    <property type="term" value="F:phosphorelay sensor kinase activity"/>
    <property type="evidence" value="ECO:0007669"/>
    <property type="project" value="InterPro"/>
</dbReference>
<dbReference type="InterPro" id="IPR035965">
    <property type="entry name" value="PAS-like_dom_sf"/>
</dbReference>
<dbReference type="RefSeq" id="WP_211144069.1">
    <property type="nucleotide sequence ID" value="NZ_JAEEGB010000031.1"/>
</dbReference>
<accession>A0A934I0U0</accession>
<dbReference type="PROSITE" id="PS50109">
    <property type="entry name" value="HIS_KIN"/>
    <property type="match status" value="1"/>
</dbReference>
<dbReference type="FunFam" id="3.30.565.10:FF:000037">
    <property type="entry name" value="Hybrid sensor histidine kinase/response regulator"/>
    <property type="match status" value="1"/>
</dbReference>
<keyword evidence="4" id="KW-0808">Transferase</keyword>
<dbReference type="InterPro" id="IPR036890">
    <property type="entry name" value="HATPase_C_sf"/>
</dbReference>
<reference evidence="12" key="1">
    <citation type="submission" date="2020-12" db="EMBL/GenBank/DDBJ databases">
        <title>Clostridium thailandense sp. nov., a novel acetogenic bacterium isolated from peat land soil in Thailand.</title>
        <authorList>
            <person name="Chaikitkaew S."/>
            <person name="Birkeland N.K."/>
        </authorList>
    </citation>
    <scope>NUCLEOTIDE SEQUENCE</scope>
    <source>
        <strain evidence="12">DSM 17425</strain>
    </source>
</reference>
<dbReference type="EC" id="2.7.13.3" evidence="2"/>
<evidence type="ECO:0000256" key="6">
    <source>
        <dbReference type="ARBA" id="ARBA00022777"/>
    </source>
</evidence>
<proteinExistence type="predicted"/>
<evidence type="ECO:0000259" key="11">
    <source>
        <dbReference type="PROSITE" id="PS50113"/>
    </source>
</evidence>
<dbReference type="AlphaFoldDB" id="A0A934I0U0"/>
<dbReference type="PRINTS" id="PR00344">
    <property type="entry name" value="BCTRLSENSOR"/>
</dbReference>
<keyword evidence="8" id="KW-0902">Two-component regulatory system</keyword>
<dbReference type="InterPro" id="IPR005467">
    <property type="entry name" value="His_kinase_dom"/>
</dbReference>
<dbReference type="EMBL" id="JAEEGB010000031">
    <property type="protein sequence ID" value="MBI6874687.1"/>
    <property type="molecule type" value="Genomic_DNA"/>
</dbReference>
<dbReference type="Pfam" id="PF13426">
    <property type="entry name" value="PAS_9"/>
    <property type="match status" value="2"/>
</dbReference>
<evidence type="ECO:0000256" key="3">
    <source>
        <dbReference type="ARBA" id="ARBA00022553"/>
    </source>
</evidence>
<dbReference type="GO" id="GO:0005524">
    <property type="term" value="F:ATP binding"/>
    <property type="evidence" value="ECO:0007669"/>
    <property type="project" value="UniProtKB-KW"/>
</dbReference>
<dbReference type="Gene3D" id="1.10.287.130">
    <property type="match status" value="1"/>
</dbReference>
<dbReference type="SMART" id="SM00091">
    <property type="entry name" value="PAS"/>
    <property type="match status" value="1"/>
</dbReference>
<evidence type="ECO:0000256" key="2">
    <source>
        <dbReference type="ARBA" id="ARBA00012438"/>
    </source>
</evidence>
<dbReference type="InterPro" id="IPR000700">
    <property type="entry name" value="PAS-assoc_C"/>
</dbReference>
<dbReference type="Pfam" id="PF02518">
    <property type="entry name" value="HATPase_c"/>
    <property type="match status" value="1"/>
</dbReference>
<comment type="catalytic activity">
    <reaction evidence="1">
        <text>ATP + protein L-histidine = ADP + protein N-phospho-L-histidine.</text>
        <dbReference type="EC" id="2.7.13.3"/>
    </reaction>
</comment>
<dbReference type="SMART" id="SM00388">
    <property type="entry name" value="HisKA"/>
    <property type="match status" value="1"/>
</dbReference>
<dbReference type="InterPro" id="IPR004358">
    <property type="entry name" value="Sig_transdc_His_kin-like_C"/>
</dbReference>
<gene>
    <name evidence="12" type="ORF">I6U51_18625</name>
</gene>
<dbReference type="Gene3D" id="3.30.565.10">
    <property type="entry name" value="Histidine kinase-like ATPase, C-terminal domain"/>
    <property type="match status" value="1"/>
</dbReference>
<dbReference type="NCBIfam" id="TIGR00229">
    <property type="entry name" value="sensory_box"/>
    <property type="match status" value="2"/>
</dbReference>